<keyword evidence="11" id="KW-1185">Reference proteome</keyword>
<evidence type="ECO:0000313" key="10">
    <source>
        <dbReference type="EMBL" id="GMR62623.1"/>
    </source>
</evidence>
<keyword evidence="5" id="KW-0406">Ion transport</keyword>
<proteinExistence type="predicted"/>
<evidence type="ECO:0000313" key="11">
    <source>
        <dbReference type="Proteomes" id="UP001328107"/>
    </source>
</evidence>
<keyword evidence="2" id="KW-0813">Transport</keyword>
<feature type="transmembrane region" description="Helical" evidence="8">
    <location>
        <begin position="19"/>
        <end position="39"/>
    </location>
</feature>
<evidence type="ECO:0000256" key="3">
    <source>
        <dbReference type="ARBA" id="ARBA00022692"/>
    </source>
</evidence>
<keyword evidence="4 8" id="KW-1133">Transmembrane helix</keyword>
<dbReference type="GO" id="GO:0022841">
    <property type="term" value="F:potassium ion leak channel activity"/>
    <property type="evidence" value="ECO:0007669"/>
    <property type="project" value="TreeGrafter"/>
</dbReference>
<reference evidence="11" key="1">
    <citation type="submission" date="2022-10" db="EMBL/GenBank/DDBJ databases">
        <title>Genome assembly of Pristionchus species.</title>
        <authorList>
            <person name="Yoshida K."/>
            <person name="Sommer R.J."/>
        </authorList>
    </citation>
    <scope>NUCLEOTIDE SEQUENCE [LARGE SCALE GENOMIC DNA]</scope>
    <source>
        <strain evidence="11">RS5460</strain>
    </source>
</reference>
<dbReference type="GO" id="GO:0005886">
    <property type="term" value="C:plasma membrane"/>
    <property type="evidence" value="ECO:0007669"/>
    <property type="project" value="TreeGrafter"/>
</dbReference>
<dbReference type="AlphaFoldDB" id="A0AAN5IDS8"/>
<dbReference type="PANTHER" id="PTHR11003">
    <property type="entry name" value="POTASSIUM CHANNEL, SUBFAMILY K"/>
    <property type="match status" value="1"/>
</dbReference>
<dbReference type="Pfam" id="PF07885">
    <property type="entry name" value="Ion_trans_2"/>
    <property type="match status" value="1"/>
</dbReference>
<protein>
    <recommendedName>
        <fullName evidence="9">Potassium channel domain-containing protein</fullName>
    </recommendedName>
</protein>
<dbReference type="InterPro" id="IPR003280">
    <property type="entry name" value="2pore_dom_K_chnl"/>
</dbReference>
<dbReference type="Gene3D" id="1.10.287.70">
    <property type="match status" value="1"/>
</dbReference>
<keyword evidence="3 8" id="KW-0812">Transmembrane</keyword>
<dbReference type="Proteomes" id="UP001328107">
    <property type="component" value="Unassembled WGS sequence"/>
</dbReference>
<feature type="non-terminal residue" evidence="10">
    <location>
        <position position="76"/>
    </location>
</feature>
<dbReference type="GO" id="GO:0030322">
    <property type="term" value="P:stabilization of membrane potential"/>
    <property type="evidence" value="ECO:0007669"/>
    <property type="project" value="TreeGrafter"/>
</dbReference>
<evidence type="ECO:0000259" key="9">
    <source>
        <dbReference type="Pfam" id="PF07885"/>
    </source>
</evidence>
<organism evidence="10 11">
    <name type="scientific">Pristionchus mayeri</name>
    <dbReference type="NCBI Taxonomy" id="1317129"/>
    <lineage>
        <taxon>Eukaryota</taxon>
        <taxon>Metazoa</taxon>
        <taxon>Ecdysozoa</taxon>
        <taxon>Nematoda</taxon>
        <taxon>Chromadorea</taxon>
        <taxon>Rhabditida</taxon>
        <taxon>Rhabditina</taxon>
        <taxon>Diplogasteromorpha</taxon>
        <taxon>Diplogasteroidea</taxon>
        <taxon>Neodiplogasteridae</taxon>
        <taxon>Pristionchus</taxon>
    </lineage>
</organism>
<accession>A0AAN5IDS8</accession>
<comment type="subcellular location">
    <subcellularLocation>
        <location evidence="1">Membrane</location>
        <topology evidence="1">Multi-pass membrane protein</topology>
    </subcellularLocation>
</comment>
<feature type="transmembrane region" description="Helical" evidence="8">
    <location>
        <begin position="45"/>
        <end position="67"/>
    </location>
</feature>
<evidence type="ECO:0000256" key="6">
    <source>
        <dbReference type="ARBA" id="ARBA00023136"/>
    </source>
</evidence>
<evidence type="ECO:0000256" key="5">
    <source>
        <dbReference type="ARBA" id="ARBA00023065"/>
    </source>
</evidence>
<evidence type="ECO:0000256" key="2">
    <source>
        <dbReference type="ARBA" id="ARBA00022448"/>
    </source>
</evidence>
<dbReference type="GO" id="GO:0015271">
    <property type="term" value="F:outward rectifier potassium channel activity"/>
    <property type="evidence" value="ECO:0007669"/>
    <property type="project" value="TreeGrafter"/>
</dbReference>
<comment type="caution">
    <text evidence="10">The sequence shown here is derived from an EMBL/GenBank/DDBJ whole genome shotgun (WGS) entry which is preliminary data.</text>
</comment>
<evidence type="ECO:0000256" key="4">
    <source>
        <dbReference type="ARBA" id="ARBA00022989"/>
    </source>
</evidence>
<sequence length="76" mass="8695">LYCAVGSFMFMYWEKNWSFLHAFHFGFNLIVTVGLGDLVVVDYVFLWLIVAFVVVGLSVMTMCVDLASTHLKAYFT</sequence>
<feature type="domain" description="Potassium channel" evidence="9">
    <location>
        <begin position="3"/>
        <end position="66"/>
    </location>
</feature>
<evidence type="ECO:0000256" key="7">
    <source>
        <dbReference type="ARBA" id="ARBA00023303"/>
    </source>
</evidence>
<dbReference type="EMBL" id="BTRK01000006">
    <property type="protein sequence ID" value="GMR62623.1"/>
    <property type="molecule type" value="Genomic_DNA"/>
</dbReference>
<keyword evidence="6 8" id="KW-0472">Membrane</keyword>
<evidence type="ECO:0000256" key="8">
    <source>
        <dbReference type="SAM" id="Phobius"/>
    </source>
</evidence>
<feature type="non-terminal residue" evidence="10">
    <location>
        <position position="1"/>
    </location>
</feature>
<keyword evidence="7" id="KW-0407">Ion channel</keyword>
<name>A0AAN5IDS8_9BILA</name>
<dbReference type="PANTHER" id="PTHR11003:SF310">
    <property type="entry name" value="UNCOORDINATED PROTEIN 58"/>
    <property type="match status" value="1"/>
</dbReference>
<dbReference type="InterPro" id="IPR013099">
    <property type="entry name" value="K_chnl_dom"/>
</dbReference>
<gene>
    <name evidence="10" type="ORF">PMAYCL1PPCAC_32818</name>
</gene>
<evidence type="ECO:0000256" key="1">
    <source>
        <dbReference type="ARBA" id="ARBA00004141"/>
    </source>
</evidence>
<dbReference type="SUPFAM" id="SSF81324">
    <property type="entry name" value="Voltage-gated potassium channels"/>
    <property type="match status" value="1"/>
</dbReference>